<dbReference type="PANTHER" id="PTHR23026">
    <property type="entry name" value="NADPH NITROREDUCTASE"/>
    <property type="match status" value="1"/>
</dbReference>
<keyword evidence="2" id="KW-1185">Reference proteome</keyword>
<dbReference type="GO" id="GO:0016491">
    <property type="term" value="F:oxidoreductase activity"/>
    <property type="evidence" value="ECO:0007669"/>
    <property type="project" value="InterPro"/>
</dbReference>
<reference evidence="1 2" key="1">
    <citation type="journal article" date="2012" name="BMC Genomics">
        <title>Complete genome sequence of Saccharothrix espanaensis DSM 44229T and comparison to the other completely sequenced Pseudonocardiaceae.</title>
        <authorList>
            <person name="Strobel T."/>
            <person name="Al-Dilaimi A."/>
            <person name="Blom J."/>
            <person name="Gessner A."/>
            <person name="Kalinowski J."/>
            <person name="Luzhetska M."/>
            <person name="Puhler A."/>
            <person name="Szczepanowski R."/>
            <person name="Bechthold A."/>
            <person name="Ruckert C."/>
        </authorList>
    </citation>
    <scope>NUCLEOTIDE SEQUENCE [LARGE SCALE GENOMIC DNA]</scope>
    <source>
        <strain evidence="2">ATCC 51144 / DSM 44229 / JCM 9112 / NBRC 15066 / NRRL 15764</strain>
    </source>
</reference>
<dbReference type="STRING" id="1179773.BN6_37770"/>
<dbReference type="AlphaFoldDB" id="K0K0L9"/>
<dbReference type="Proteomes" id="UP000006281">
    <property type="component" value="Chromosome"/>
</dbReference>
<dbReference type="NCBIfam" id="NF047509">
    <property type="entry name" value="Rv3131_FMN_oxido"/>
    <property type="match status" value="1"/>
</dbReference>
<gene>
    <name evidence="1" type="ordered locus">BN6_37770</name>
</gene>
<dbReference type="KEGG" id="sesp:BN6_37770"/>
<dbReference type="PANTHER" id="PTHR23026:SF123">
    <property type="entry name" value="NAD(P)H NITROREDUCTASE RV3131-RELATED"/>
    <property type="match status" value="1"/>
</dbReference>
<dbReference type="PATRIC" id="fig|1179773.3.peg.3776"/>
<dbReference type="InterPro" id="IPR000415">
    <property type="entry name" value="Nitroreductase-like"/>
</dbReference>
<dbReference type="HOGENOM" id="CLU_051479_3_0_11"/>
<organism evidence="1 2">
    <name type="scientific">Saccharothrix espanaensis (strain ATCC 51144 / DSM 44229 / JCM 9112 / NBRC 15066 / NRRL 15764)</name>
    <dbReference type="NCBI Taxonomy" id="1179773"/>
    <lineage>
        <taxon>Bacteria</taxon>
        <taxon>Bacillati</taxon>
        <taxon>Actinomycetota</taxon>
        <taxon>Actinomycetes</taxon>
        <taxon>Pseudonocardiales</taxon>
        <taxon>Pseudonocardiaceae</taxon>
        <taxon>Saccharothrix</taxon>
    </lineage>
</organism>
<name>K0K0L9_SACES</name>
<dbReference type="EMBL" id="HE804045">
    <property type="protein sequence ID" value="CCH31067.1"/>
    <property type="molecule type" value="Genomic_DNA"/>
</dbReference>
<evidence type="ECO:0000313" key="1">
    <source>
        <dbReference type="EMBL" id="CCH31067.1"/>
    </source>
</evidence>
<proteinExistence type="predicted"/>
<sequence>MDGVVRGTGAGSGPSTGVEVSGMDGVTGALGLDADAVVEVLATATLAPSVHNTQPWRFRLGPDLIELHPDPTRRLPATDPDDRELRLACGAALFNLRLALQSRGVRPMVSLLPDSAVAEVRRGGRFPVDEETRALLSAVPARRTNRTPFRDVPVPVAHRQALVRAAERERSWLHVVTDHDQRSRVRGMVARAHRAQADDDGVQAELAAWTGGRPHDGGVPVESAGIRPAPQDEWALRDFRAGERGPGKDFEPDPLVVVLCSFYDGALGGLQAGQALQRVLLTATTLGLSASFLSQPIEVRPVRDELRRALGGMVVPQAVLRIGFGSPVPPTPRRAVRDLLMEPAVR</sequence>
<dbReference type="InterPro" id="IPR050627">
    <property type="entry name" value="Nitroreductase/BluB"/>
</dbReference>
<dbReference type="SUPFAM" id="SSF55469">
    <property type="entry name" value="FMN-dependent nitroreductase-like"/>
    <property type="match status" value="2"/>
</dbReference>
<accession>K0K0L9</accession>
<dbReference type="BioCyc" id="SESP1179773:BN6_RS18285-MONOMER"/>
<protein>
    <submittedName>
        <fullName evidence="1">Nitroreductase</fullName>
    </submittedName>
</protein>
<dbReference type="Gene3D" id="3.40.109.10">
    <property type="entry name" value="NADH Oxidase"/>
    <property type="match status" value="1"/>
</dbReference>
<evidence type="ECO:0000313" key="2">
    <source>
        <dbReference type="Proteomes" id="UP000006281"/>
    </source>
</evidence>
<dbReference type="eggNOG" id="COG0778">
    <property type="taxonomic scope" value="Bacteria"/>
</dbReference>